<sequence length="399" mass="43874">MPETNLPLPVYYAQTLQSLLPIFDDSLSLSDASTQATLSQALDNLHLISRMISSLAVFSDNERIEELGDGEIIFMTLGWVIGEAEAKGGLGGVDDRKATLQRSENAFNVFLSLLSSYKVLSPDEQAESSAMAGEAGLPRDPAKRREAKIRQYKREKELREQISAQTRNHPAASSTPLAFILALLPSTSDRPSVVSMSTGSTSVNEELPDQREVTLLLLRLLHTLALSSLGSIKMELEILASAPIEPSSVAAGLQDPRAMRNEEEDDTWRLDRAARQARPKELISGGGRVLRPFTILPSTIGMSDRERLRTEVFRSDHRLPTMTIDEYLEEEDRRGNIIRGGGQASADAPTESELLALAAENDGTAEAEEKGEQKRLKEENWAQYAEENKRGAGNTMNRG</sequence>
<evidence type="ECO:0000256" key="1">
    <source>
        <dbReference type="SAM" id="MobiDB-lite"/>
    </source>
</evidence>
<dbReference type="GO" id="GO:0051721">
    <property type="term" value="F:protein phosphatase 2A binding"/>
    <property type="evidence" value="ECO:0007669"/>
    <property type="project" value="TreeGrafter"/>
</dbReference>
<proteinExistence type="predicted"/>
<protein>
    <submittedName>
        <fullName evidence="2">TAP42-like protein</fullName>
    </submittedName>
</protein>
<dbReference type="PANTHER" id="PTHR10933">
    <property type="entry name" value="IMMUNOGLOBULIN-BINDING PROTEIN 1"/>
    <property type="match status" value="1"/>
</dbReference>
<dbReference type="PANTHER" id="PTHR10933:SF9">
    <property type="entry name" value="IMMUNOGLOBULIN-BINDING PROTEIN 1"/>
    <property type="match status" value="1"/>
</dbReference>
<dbReference type="EMBL" id="JAODAN010000002">
    <property type="protein sequence ID" value="KAK1926393.1"/>
    <property type="molecule type" value="Genomic_DNA"/>
</dbReference>
<dbReference type="GO" id="GO:0005829">
    <property type="term" value="C:cytosol"/>
    <property type="evidence" value="ECO:0007669"/>
    <property type="project" value="TreeGrafter"/>
</dbReference>
<name>A0AAD9L7Z1_PAPLA</name>
<reference evidence="2" key="1">
    <citation type="submission" date="2023-02" db="EMBL/GenBank/DDBJ databases">
        <title>Identification and recombinant expression of a fungal hydrolase from Papiliotrema laurentii that hydrolyzes apple cutin and clears colloidal polyester polyurethane.</title>
        <authorList>
            <consortium name="DOE Joint Genome Institute"/>
            <person name="Roman V.A."/>
            <person name="Bojanowski C."/>
            <person name="Crable B.R."/>
            <person name="Wagner D.N."/>
            <person name="Hung C.S."/>
            <person name="Nadeau L.J."/>
            <person name="Schratz L."/>
            <person name="Haridas S."/>
            <person name="Pangilinan J."/>
            <person name="Lipzen A."/>
            <person name="Na H."/>
            <person name="Yan M."/>
            <person name="Ng V."/>
            <person name="Grigoriev I.V."/>
            <person name="Spatafora J.W."/>
            <person name="Barlow D."/>
            <person name="Biffinger J."/>
            <person name="Kelley-Loughnane N."/>
            <person name="Varaljay V.A."/>
            <person name="Crookes-Goodson W.J."/>
        </authorList>
    </citation>
    <scope>NUCLEOTIDE SEQUENCE</scope>
    <source>
        <strain evidence="2">5307AH</strain>
    </source>
</reference>
<dbReference type="InterPro" id="IPR038511">
    <property type="entry name" value="TAP42/TAP46-like_sf"/>
</dbReference>
<dbReference type="AlphaFoldDB" id="A0AAD9L7Z1"/>
<evidence type="ECO:0000313" key="3">
    <source>
        <dbReference type="Proteomes" id="UP001182556"/>
    </source>
</evidence>
<dbReference type="Proteomes" id="UP001182556">
    <property type="component" value="Unassembled WGS sequence"/>
</dbReference>
<dbReference type="GO" id="GO:0035303">
    <property type="term" value="P:regulation of dephosphorylation"/>
    <property type="evidence" value="ECO:0007669"/>
    <property type="project" value="TreeGrafter"/>
</dbReference>
<keyword evidence="3" id="KW-1185">Reference proteome</keyword>
<dbReference type="GO" id="GO:0009966">
    <property type="term" value="P:regulation of signal transduction"/>
    <property type="evidence" value="ECO:0007669"/>
    <property type="project" value="InterPro"/>
</dbReference>
<comment type="caution">
    <text evidence="2">The sequence shown here is derived from an EMBL/GenBank/DDBJ whole genome shotgun (WGS) entry which is preliminary data.</text>
</comment>
<dbReference type="InterPro" id="IPR007304">
    <property type="entry name" value="TAP46-like"/>
</dbReference>
<dbReference type="Gene3D" id="1.25.40.540">
    <property type="entry name" value="TAP42-like family"/>
    <property type="match status" value="1"/>
</dbReference>
<dbReference type="Pfam" id="PF04177">
    <property type="entry name" value="TAP42"/>
    <property type="match status" value="1"/>
</dbReference>
<feature type="compositionally biased region" description="Basic and acidic residues" evidence="1">
    <location>
        <begin position="367"/>
        <end position="390"/>
    </location>
</feature>
<accession>A0AAD9L7Z1</accession>
<organism evidence="2 3">
    <name type="scientific">Papiliotrema laurentii</name>
    <name type="common">Cryptococcus laurentii</name>
    <dbReference type="NCBI Taxonomy" id="5418"/>
    <lineage>
        <taxon>Eukaryota</taxon>
        <taxon>Fungi</taxon>
        <taxon>Dikarya</taxon>
        <taxon>Basidiomycota</taxon>
        <taxon>Agaricomycotina</taxon>
        <taxon>Tremellomycetes</taxon>
        <taxon>Tremellales</taxon>
        <taxon>Rhynchogastremaceae</taxon>
        <taxon>Papiliotrema</taxon>
    </lineage>
</organism>
<evidence type="ECO:0000313" key="2">
    <source>
        <dbReference type="EMBL" id="KAK1926393.1"/>
    </source>
</evidence>
<gene>
    <name evidence="2" type="ORF">DB88DRAFT_481656</name>
</gene>
<feature type="region of interest" description="Disordered" evidence="1">
    <location>
        <begin position="362"/>
        <end position="399"/>
    </location>
</feature>